<dbReference type="Proteomes" id="UP000183315">
    <property type="component" value="Unassembled WGS sequence"/>
</dbReference>
<gene>
    <name evidence="2" type="ORF">SAMN05421637_1820</name>
</gene>
<protein>
    <submittedName>
        <fullName evidence="2">Uncharacterized protein</fullName>
    </submittedName>
</protein>
<dbReference type="AlphaFoldDB" id="A0A1H6YVL6"/>
<evidence type="ECO:0000313" key="2">
    <source>
        <dbReference type="EMBL" id="SEJ45259.1"/>
    </source>
</evidence>
<sequence>MTPAHPWTARPTGPLDAEDLAATALASASLPSNRPRLADSLPATPRPEGPARMTDPASDPWRPVPALAVPAHDEPLPVLVGVPGHLG</sequence>
<dbReference type="OrthoDB" id="9988388at2"/>
<dbReference type="EMBL" id="FNZI01000004">
    <property type="protein sequence ID" value="SEJ45259.1"/>
    <property type="molecule type" value="Genomic_DNA"/>
</dbReference>
<name>A0A1H6YVL6_9MICO</name>
<dbReference type="RefSeq" id="WP_042214490.1">
    <property type="nucleotide sequence ID" value="NZ_BBLU01000006.1"/>
</dbReference>
<reference evidence="3" key="1">
    <citation type="submission" date="2016-10" db="EMBL/GenBank/DDBJ databases">
        <authorList>
            <person name="Varghese N."/>
        </authorList>
    </citation>
    <scope>NUCLEOTIDE SEQUENCE [LARGE SCALE GENOMIC DNA]</scope>
    <source>
        <strain evidence="3">DSM 24868</strain>
    </source>
</reference>
<keyword evidence="3" id="KW-1185">Reference proteome</keyword>
<organism evidence="2 3">
    <name type="scientific">Demequina mangrovi</name>
    <dbReference type="NCBI Taxonomy" id="1043493"/>
    <lineage>
        <taxon>Bacteria</taxon>
        <taxon>Bacillati</taxon>
        <taxon>Actinomycetota</taxon>
        <taxon>Actinomycetes</taxon>
        <taxon>Micrococcales</taxon>
        <taxon>Demequinaceae</taxon>
        <taxon>Demequina</taxon>
    </lineage>
</organism>
<evidence type="ECO:0000256" key="1">
    <source>
        <dbReference type="SAM" id="MobiDB-lite"/>
    </source>
</evidence>
<feature type="region of interest" description="Disordered" evidence="1">
    <location>
        <begin position="25"/>
        <end position="67"/>
    </location>
</feature>
<dbReference type="STRING" id="1043493.SAMN05421637_1820"/>
<evidence type="ECO:0000313" key="3">
    <source>
        <dbReference type="Proteomes" id="UP000183315"/>
    </source>
</evidence>
<accession>A0A1H6YVL6</accession>
<proteinExistence type="predicted"/>